<feature type="transmembrane region" description="Helical" evidence="8">
    <location>
        <begin position="451"/>
        <end position="471"/>
    </location>
</feature>
<proteinExistence type="inferred from homology"/>
<name>A0A9Q8UT30_PASFU</name>
<reference evidence="9" key="1">
    <citation type="submission" date="2021-12" db="EMBL/GenBank/DDBJ databases">
        <authorList>
            <person name="Zaccaron A."/>
            <person name="Stergiopoulos I."/>
        </authorList>
    </citation>
    <scope>NUCLEOTIDE SEQUENCE</scope>
    <source>
        <strain evidence="9">Race5_Kim</strain>
    </source>
</reference>
<keyword evidence="5 8" id="KW-1133">Transmembrane helix</keyword>
<comment type="subcellular location">
    <subcellularLocation>
        <location evidence="1 7">Membrane</location>
        <topology evidence="1 7">Multi-pass membrane protein</topology>
    </subcellularLocation>
</comment>
<dbReference type="InterPro" id="IPR000109">
    <property type="entry name" value="POT_fam"/>
</dbReference>
<dbReference type="SUPFAM" id="SSF103473">
    <property type="entry name" value="MFS general substrate transporter"/>
    <property type="match status" value="1"/>
</dbReference>
<evidence type="ECO:0000256" key="1">
    <source>
        <dbReference type="ARBA" id="ARBA00004141"/>
    </source>
</evidence>
<keyword evidence="10" id="KW-1185">Reference proteome</keyword>
<dbReference type="Proteomes" id="UP000756132">
    <property type="component" value="Chromosome 9"/>
</dbReference>
<dbReference type="Gene3D" id="1.20.1250.20">
    <property type="entry name" value="MFS general substrate transporter like domains"/>
    <property type="match status" value="1"/>
</dbReference>
<feature type="transmembrane region" description="Helical" evidence="8">
    <location>
        <begin position="544"/>
        <end position="565"/>
    </location>
</feature>
<dbReference type="InterPro" id="IPR036259">
    <property type="entry name" value="MFS_trans_sf"/>
</dbReference>
<reference evidence="9" key="2">
    <citation type="journal article" date="2022" name="Microb. Genom.">
        <title>A chromosome-scale genome assembly of the tomato pathogen Cladosporium fulvum reveals a compartmentalized genome architecture and the presence of a dispensable chromosome.</title>
        <authorList>
            <person name="Zaccaron A.Z."/>
            <person name="Chen L.H."/>
            <person name="Samaras A."/>
            <person name="Stergiopoulos I."/>
        </authorList>
    </citation>
    <scope>NUCLEOTIDE SEQUENCE</scope>
    <source>
        <strain evidence="9">Race5_Kim</strain>
    </source>
</reference>
<evidence type="ECO:0000313" key="9">
    <source>
        <dbReference type="EMBL" id="UJO21446.1"/>
    </source>
</evidence>
<evidence type="ECO:0000256" key="5">
    <source>
        <dbReference type="ARBA" id="ARBA00022989"/>
    </source>
</evidence>
<dbReference type="EMBL" id="CP090171">
    <property type="protein sequence ID" value="UJO21446.1"/>
    <property type="molecule type" value="Genomic_DNA"/>
</dbReference>
<comment type="similarity">
    <text evidence="2 7">Belongs to the major facilitator superfamily. Proton-dependent oligopeptide transporter (POT/PTR) (TC 2.A.17) family.</text>
</comment>
<feature type="transmembrane region" description="Helical" evidence="8">
    <location>
        <begin position="571"/>
        <end position="592"/>
    </location>
</feature>
<evidence type="ECO:0000256" key="3">
    <source>
        <dbReference type="ARBA" id="ARBA00022448"/>
    </source>
</evidence>
<dbReference type="GeneID" id="71988866"/>
<evidence type="ECO:0000313" key="10">
    <source>
        <dbReference type="Proteomes" id="UP000756132"/>
    </source>
</evidence>
<protein>
    <submittedName>
        <fullName evidence="9">Peptide transporter PTR2</fullName>
    </submittedName>
</protein>
<organism evidence="9 10">
    <name type="scientific">Passalora fulva</name>
    <name type="common">Tomato leaf mold</name>
    <name type="synonym">Cladosporium fulvum</name>
    <dbReference type="NCBI Taxonomy" id="5499"/>
    <lineage>
        <taxon>Eukaryota</taxon>
        <taxon>Fungi</taxon>
        <taxon>Dikarya</taxon>
        <taxon>Ascomycota</taxon>
        <taxon>Pezizomycotina</taxon>
        <taxon>Dothideomycetes</taxon>
        <taxon>Dothideomycetidae</taxon>
        <taxon>Mycosphaerellales</taxon>
        <taxon>Mycosphaerellaceae</taxon>
        <taxon>Fulvia</taxon>
    </lineage>
</organism>
<dbReference type="OrthoDB" id="8904098at2759"/>
<sequence length="629" mass="68944">MGVFRNLFASGQGSASDRGQYELVDNMAERESVVAQFHATEVEPRASIAGYSVRDIAGGEEPRDIMTKSEAAYDANSMSSVGASEPTEEEKRTLRRVADNLPWSTFLVAVVELCERFTYNGLSGPLQNYISNSYHDPNGLPGAIGLNQSGATGLTNFFQFWCYVTPVAGAIVADQYLGKYWTIFWSAIIYTIGILILFLTSLPVSIENGAALGGLVVAMVIIGTGTGGIKSNVSPMIAEQYRSTKPFIRTLKSGERVIVDPAVTIQRIYMIFYLCINVGSLSSIATTEMELHTGFWTAYLLCLCMFFVGLAVLVAGKKKYVMRPPKGSVIPHALKVCWIGLKNKSLDAAKPEYLEETTGRQGRSMPWDGLFVEEVRRALVACKVFLFYPIYWVVYGQMINNFISQAGQMQLHGIPNDIMQNVDPITIIIFILICDRIFYPALRKVGISFKPITRITWGFFLGAASMAYAAGVQKLIYESGPCYDAPGACDAAKRPDGTFGPNNVHVAVQTPAYLLIGLSEIFASITGLEYAFTKAPPSMKSFIMSIFLLTNAFGAALGAALSPTAVDPKLLWMYTGLAASCFVAGCLFWMFYRKLNYTEDAMNELEQYGEKAVPVDDVTKAGRHSVDNV</sequence>
<feature type="transmembrane region" description="Helical" evidence="8">
    <location>
        <begin position="268"/>
        <end position="286"/>
    </location>
</feature>
<evidence type="ECO:0000256" key="6">
    <source>
        <dbReference type="ARBA" id="ARBA00023136"/>
    </source>
</evidence>
<feature type="transmembrane region" description="Helical" evidence="8">
    <location>
        <begin position="512"/>
        <end position="532"/>
    </location>
</feature>
<feature type="transmembrane region" description="Helical" evidence="8">
    <location>
        <begin position="418"/>
        <end position="439"/>
    </location>
</feature>
<dbReference type="RefSeq" id="XP_047765812.1">
    <property type="nucleotide sequence ID" value="XM_047908136.1"/>
</dbReference>
<feature type="transmembrane region" description="Helical" evidence="8">
    <location>
        <begin position="298"/>
        <end position="316"/>
    </location>
</feature>
<feature type="transmembrane region" description="Helical" evidence="8">
    <location>
        <begin position="378"/>
        <end position="398"/>
    </location>
</feature>
<accession>A0A9Q8UT30</accession>
<evidence type="ECO:0000256" key="2">
    <source>
        <dbReference type="ARBA" id="ARBA00005982"/>
    </source>
</evidence>
<dbReference type="FunFam" id="1.20.1250.20:FF:000085">
    <property type="entry name" value="MFS peptide transporter Ptr2"/>
    <property type="match status" value="1"/>
</dbReference>
<keyword evidence="6 8" id="KW-0472">Membrane</keyword>
<dbReference type="InterPro" id="IPR018456">
    <property type="entry name" value="PTR2_symporter_CS"/>
</dbReference>
<dbReference type="AlphaFoldDB" id="A0A9Q8UT30"/>
<evidence type="ECO:0000256" key="7">
    <source>
        <dbReference type="RuleBase" id="RU003755"/>
    </source>
</evidence>
<dbReference type="PROSITE" id="PS01022">
    <property type="entry name" value="PTR2_1"/>
    <property type="match status" value="1"/>
</dbReference>
<dbReference type="GO" id="GO:0005886">
    <property type="term" value="C:plasma membrane"/>
    <property type="evidence" value="ECO:0007669"/>
    <property type="project" value="UniProtKB-ARBA"/>
</dbReference>
<keyword evidence="3 7" id="KW-0813">Transport</keyword>
<evidence type="ECO:0000256" key="8">
    <source>
        <dbReference type="SAM" id="Phobius"/>
    </source>
</evidence>
<dbReference type="Pfam" id="PF00854">
    <property type="entry name" value="PTR2"/>
    <property type="match status" value="1"/>
</dbReference>
<keyword evidence="4 7" id="KW-0812">Transmembrane</keyword>
<dbReference type="PROSITE" id="PS01023">
    <property type="entry name" value="PTR2_2"/>
    <property type="match status" value="1"/>
</dbReference>
<gene>
    <name evidence="9" type="ORF">CLAFUR5_08988</name>
</gene>
<dbReference type="GO" id="GO:0071916">
    <property type="term" value="F:dipeptide transmembrane transporter activity"/>
    <property type="evidence" value="ECO:0007669"/>
    <property type="project" value="UniProtKB-ARBA"/>
</dbReference>
<feature type="transmembrane region" description="Helical" evidence="8">
    <location>
        <begin position="210"/>
        <end position="229"/>
    </location>
</feature>
<dbReference type="PANTHER" id="PTHR11654">
    <property type="entry name" value="OLIGOPEPTIDE TRANSPORTER-RELATED"/>
    <property type="match status" value="1"/>
</dbReference>
<evidence type="ECO:0000256" key="4">
    <source>
        <dbReference type="ARBA" id="ARBA00022692"/>
    </source>
</evidence>
<feature type="transmembrane region" description="Helical" evidence="8">
    <location>
        <begin position="183"/>
        <end position="204"/>
    </location>
</feature>
<dbReference type="KEGG" id="ffu:CLAFUR5_08988"/>